<evidence type="ECO:0000256" key="1">
    <source>
        <dbReference type="SAM" id="MobiDB-lite"/>
    </source>
</evidence>
<dbReference type="RefSeq" id="WP_168029675.1">
    <property type="nucleotide sequence ID" value="NZ_JAAVNE010000012.1"/>
</dbReference>
<feature type="domain" description="DUF305" evidence="2">
    <location>
        <begin position="26"/>
        <end position="102"/>
    </location>
</feature>
<dbReference type="PANTHER" id="PTHR36933:SF1">
    <property type="entry name" value="SLL0788 PROTEIN"/>
    <property type="match status" value="1"/>
</dbReference>
<protein>
    <submittedName>
        <fullName evidence="3">DUF305 domain-containing protein</fullName>
    </submittedName>
</protein>
<reference evidence="3 4" key="1">
    <citation type="submission" date="2020-03" db="EMBL/GenBank/DDBJ databases">
        <title>Roseomonas selenitidurans sp. nov. isolated from urban soil.</title>
        <authorList>
            <person name="Liu H."/>
        </authorList>
    </citation>
    <scope>NUCLEOTIDE SEQUENCE [LARGE SCALE GENOMIC DNA]</scope>
    <source>
        <strain evidence="3 4">BU-1</strain>
    </source>
</reference>
<dbReference type="PANTHER" id="PTHR36933">
    <property type="entry name" value="SLL0788 PROTEIN"/>
    <property type="match status" value="1"/>
</dbReference>
<organism evidence="3 4">
    <name type="scientific">Falsiroseomonas selenitidurans</name>
    <dbReference type="NCBI Taxonomy" id="2716335"/>
    <lineage>
        <taxon>Bacteria</taxon>
        <taxon>Pseudomonadati</taxon>
        <taxon>Pseudomonadota</taxon>
        <taxon>Alphaproteobacteria</taxon>
        <taxon>Acetobacterales</taxon>
        <taxon>Roseomonadaceae</taxon>
        <taxon>Falsiroseomonas</taxon>
    </lineage>
</organism>
<dbReference type="Proteomes" id="UP000787635">
    <property type="component" value="Unassembled WGS sequence"/>
</dbReference>
<gene>
    <name evidence="3" type="ORF">HEQ75_09540</name>
</gene>
<evidence type="ECO:0000313" key="4">
    <source>
        <dbReference type="Proteomes" id="UP000787635"/>
    </source>
</evidence>
<proteinExistence type="predicted"/>
<dbReference type="Gene3D" id="1.20.1260.10">
    <property type="match status" value="1"/>
</dbReference>
<evidence type="ECO:0000313" key="3">
    <source>
        <dbReference type="EMBL" id="NKC31101.1"/>
    </source>
</evidence>
<feature type="region of interest" description="Disordered" evidence="1">
    <location>
        <begin position="1"/>
        <end position="20"/>
    </location>
</feature>
<name>A0ABX1E266_9PROT</name>
<dbReference type="InterPro" id="IPR005183">
    <property type="entry name" value="DUF305_CopM-like"/>
</dbReference>
<evidence type="ECO:0000259" key="2">
    <source>
        <dbReference type="Pfam" id="PF03713"/>
    </source>
</evidence>
<accession>A0ABX1E266</accession>
<dbReference type="InterPro" id="IPR012347">
    <property type="entry name" value="Ferritin-like"/>
</dbReference>
<dbReference type="EMBL" id="JAAVNE010000012">
    <property type="protein sequence ID" value="NKC31101.1"/>
    <property type="molecule type" value="Genomic_DNA"/>
</dbReference>
<sequence length="127" mass="13576">MTDTAHAHHHHGPIGGAQSWADAADPFARAMSAAMERMMVDMHAAPPTGDPDQDFLAMMAPHHEGAIEMARLLLLHGRDPLTRRLAEEIMAGQTVEVAAMQARLAALRRPGDEFPALGGTRGSAPAR</sequence>
<dbReference type="Pfam" id="PF03713">
    <property type="entry name" value="DUF305"/>
    <property type="match status" value="1"/>
</dbReference>
<keyword evidence="4" id="KW-1185">Reference proteome</keyword>
<comment type="caution">
    <text evidence="3">The sequence shown here is derived from an EMBL/GenBank/DDBJ whole genome shotgun (WGS) entry which is preliminary data.</text>
</comment>